<feature type="region of interest" description="Disordered" evidence="1">
    <location>
        <begin position="140"/>
        <end position="166"/>
    </location>
</feature>
<gene>
    <name evidence="2" type="ORF">HICCMSTLAB_LOCUS7965</name>
</gene>
<dbReference type="Proteomes" id="UP000786811">
    <property type="component" value="Unassembled WGS sequence"/>
</dbReference>
<evidence type="ECO:0000313" key="2">
    <source>
        <dbReference type="EMBL" id="CAG5095952.1"/>
    </source>
</evidence>
<reference evidence="2" key="1">
    <citation type="submission" date="2021-04" db="EMBL/GenBank/DDBJ databases">
        <authorList>
            <person name="Chebbi M.A.C M."/>
        </authorList>
    </citation>
    <scope>NUCLEOTIDE SEQUENCE</scope>
</reference>
<proteinExistence type="predicted"/>
<evidence type="ECO:0000256" key="1">
    <source>
        <dbReference type="SAM" id="MobiDB-lite"/>
    </source>
</evidence>
<dbReference type="EMBL" id="CAJNRD030001121">
    <property type="protein sequence ID" value="CAG5095952.1"/>
    <property type="molecule type" value="Genomic_DNA"/>
</dbReference>
<dbReference type="AlphaFoldDB" id="A0A8J2HHQ3"/>
<protein>
    <submittedName>
        <fullName evidence="2">Uncharacterized protein</fullName>
    </submittedName>
</protein>
<name>A0A8J2HHQ3_COTCN</name>
<accession>A0A8J2HHQ3</accession>
<dbReference type="OrthoDB" id="7679338at2759"/>
<feature type="compositionally biased region" description="Pro residues" evidence="1">
    <location>
        <begin position="157"/>
        <end position="166"/>
    </location>
</feature>
<sequence>MKLNNNYIPVIIARIDYLARMTAFYSPIPKQDRSINITCKTSNTSLLTQRLERGNRFSGNLTEEDLCALNITHTVPNRCIFTAQLTKILNLLNERQKLIVQIGANGYEVKSIENLMDYIIENLNKSIQKLINAVETEIEEPQQTFPPYPEPSTVGDPFPPPNIENR</sequence>
<keyword evidence="3" id="KW-1185">Reference proteome</keyword>
<comment type="caution">
    <text evidence="2">The sequence shown here is derived from an EMBL/GenBank/DDBJ whole genome shotgun (WGS) entry which is preliminary data.</text>
</comment>
<organism evidence="2 3">
    <name type="scientific">Cotesia congregata</name>
    <name type="common">Parasitoid wasp</name>
    <name type="synonym">Apanteles congregatus</name>
    <dbReference type="NCBI Taxonomy" id="51543"/>
    <lineage>
        <taxon>Eukaryota</taxon>
        <taxon>Metazoa</taxon>
        <taxon>Ecdysozoa</taxon>
        <taxon>Arthropoda</taxon>
        <taxon>Hexapoda</taxon>
        <taxon>Insecta</taxon>
        <taxon>Pterygota</taxon>
        <taxon>Neoptera</taxon>
        <taxon>Endopterygota</taxon>
        <taxon>Hymenoptera</taxon>
        <taxon>Apocrita</taxon>
        <taxon>Ichneumonoidea</taxon>
        <taxon>Braconidae</taxon>
        <taxon>Microgastrinae</taxon>
        <taxon>Cotesia</taxon>
    </lineage>
</organism>
<evidence type="ECO:0000313" key="3">
    <source>
        <dbReference type="Proteomes" id="UP000786811"/>
    </source>
</evidence>